<sequence length="143" mass="15545">MSSKLTPLVVRSFSRSAQLGSIPLAPVEKPSAIRTHQIPGERIPLAKYGGRHTVVALPGDGIGPEMIEHIKKIFHFSHAPINFETVQVSSELVHGDLEAAIKAIERNGVAIKNIDIVLIRENTEGEYSGLEHETLPGIVESIK</sequence>
<evidence type="ECO:0000256" key="1">
    <source>
        <dbReference type="ARBA" id="ARBA00007769"/>
    </source>
</evidence>
<dbReference type="AlphaFoldDB" id="A0A3P7MU69"/>
<gene>
    <name evidence="2" type="ORF">CGOC_LOCUS10301</name>
</gene>
<feature type="non-terminal residue" evidence="2">
    <location>
        <position position="143"/>
    </location>
</feature>
<dbReference type="GO" id="GO:0006102">
    <property type="term" value="P:isocitrate metabolic process"/>
    <property type="evidence" value="ECO:0007669"/>
    <property type="project" value="TreeGrafter"/>
</dbReference>
<proteinExistence type="inferred from homology"/>
<dbReference type="Proteomes" id="UP000271889">
    <property type="component" value="Unassembled WGS sequence"/>
</dbReference>
<dbReference type="GO" id="GO:0006099">
    <property type="term" value="P:tricarboxylic acid cycle"/>
    <property type="evidence" value="ECO:0007669"/>
    <property type="project" value="TreeGrafter"/>
</dbReference>
<protein>
    <recommendedName>
        <fullName evidence="4">Isopropylmalate dehydrogenase-like domain-containing protein</fullName>
    </recommendedName>
</protein>
<reference evidence="2 3" key="1">
    <citation type="submission" date="2018-11" db="EMBL/GenBank/DDBJ databases">
        <authorList>
            <consortium name="Pathogen Informatics"/>
        </authorList>
    </citation>
    <scope>NUCLEOTIDE SEQUENCE [LARGE SCALE GENOMIC DNA]</scope>
</reference>
<dbReference type="GO" id="GO:0005739">
    <property type="term" value="C:mitochondrion"/>
    <property type="evidence" value="ECO:0007669"/>
    <property type="project" value="TreeGrafter"/>
</dbReference>
<dbReference type="OrthoDB" id="10261637at2759"/>
<dbReference type="EMBL" id="UYRV01110607">
    <property type="protein sequence ID" value="VDN26108.1"/>
    <property type="molecule type" value="Genomic_DNA"/>
</dbReference>
<dbReference type="Gene3D" id="3.40.718.10">
    <property type="entry name" value="Isopropylmalate Dehydrogenase"/>
    <property type="match status" value="2"/>
</dbReference>
<dbReference type="SUPFAM" id="SSF53659">
    <property type="entry name" value="Isocitrate/Isopropylmalate dehydrogenase-like"/>
    <property type="match status" value="1"/>
</dbReference>
<evidence type="ECO:0000313" key="3">
    <source>
        <dbReference type="Proteomes" id="UP000271889"/>
    </source>
</evidence>
<evidence type="ECO:0000313" key="2">
    <source>
        <dbReference type="EMBL" id="VDN26108.1"/>
    </source>
</evidence>
<evidence type="ECO:0008006" key="4">
    <source>
        <dbReference type="Google" id="ProtNLM"/>
    </source>
</evidence>
<name>A0A3P7MU69_CYLGO</name>
<keyword evidence="3" id="KW-1185">Reference proteome</keyword>
<comment type="similarity">
    <text evidence="1">Belongs to the isocitrate and isopropylmalate dehydrogenases family.</text>
</comment>
<organism evidence="2 3">
    <name type="scientific">Cylicostephanus goldi</name>
    <name type="common">Nematode worm</name>
    <dbReference type="NCBI Taxonomy" id="71465"/>
    <lineage>
        <taxon>Eukaryota</taxon>
        <taxon>Metazoa</taxon>
        <taxon>Ecdysozoa</taxon>
        <taxon>Nematoda</taxon>
        <taxon>Chromadorea</taxon>
        <taxon>Rhabditida</taxon>
        <taxon>Rhabditina</taxon>
        <taxon>Rhabditomorpha</taxon>
        <taxon>Strongyloidea</taxon>
        <taxon>Strongylidae</taxon>
        <taxon>Cylicostephanus</taxon>
    </lineage>
</organism>
<accession>A0A3P7MU69</accession>
<dbReference type="PANTHER" id="PTHR11835:SF74">
    <property type="entry name" value="ISOCITRATE DEHYDROGENASE [NAD] SUBUNIT, MITOCHONDRIAL"/>
    <property type="match status" value="1"/>
</dbReference>
<dbReference type="PANTHER" id="PTHR11835">
    <property type="entry name" value="DECARBOXYLATING DEHYDROGENASES-ISOCITRATE, ISOPROPYLMALATE, TARTRATE"/>
    <property type="match status" value="1"/>
</dbReference>